<feature type="transmembrane region" description="Helical" evidence="1">
    <location>
        <begin position="74"/>
        <end position="93"/>
    </location>
</feature>
<feature type="transmembrane region" description="Helical" evidence="1">
    <location>
        <begin position="20"/>
        <end position="36"/>
    </location>
</feature>
<feature type="transmembrane region" description="Helical" evidence="1">
    <location>
        <begin position="125"/>
        <end position="147"/>
    </location>
</feature>
<keyword evidence="1" id="KW-0472">Membrane</keyword>
<evidence type="ECO:0000313" key="2">
    <source>
        <dbReference type="EMBL" id="OLR64835.1"/>
    </source>
</evidence>
<feature type="transmembrane region" description="Helical" evidence="1">
    <location>
        <begin position="206"/>
        <end position="228"/>
    </location>
</feature>
<dbReference type="STRING" id="1465756.BIV18_04515"/>
<keyword evidence="1" id="KW-1133">Transmembrane helix</keyword>
<proteinExistence type="predicted"/>
<reference evidence="2 3" key="1">
    <citation type="journal article" date="2016" name="Appl. Environ. Microbiol.">
        <title>Function and Phylogeny of Bacterial Butyryl Coenzyme A:Acetate Transferases and Their Diversity in the Proximal Colon of Swine.</title>
        <authorList>
            <person name="Trachsel J."/>
            <person name="Bayles D.O."/>
            <person name="Looft T."/>
            <person name="Levine U.Y."/>
            <person name="Allen H.K."/>
        </authorList>
    </citation>
    <scope>NUCLEOTIDE SEQUENCE [LARGE SCALE GENOMIC DNA]</scope>
    <source>
        <strain evidence="2 3">35-6-1</strain>
    </source>
</reference>
<gene>
    <name evidence="2" type="ORF">BIV18_04515</name>
</gene>
<dbReference type="Proteomes" id="UP000187166">
    <property type="component" value="Unassembled WGS sequence"/>
</dbReference>
<evidence type="ECO:0000313" key="3">
    <source>
        <dbReference type="Proteomes" id="UP000187166"/>
    </source>
</evidence>
<feature type="transmembrane region" description="Helical" evidence="1">
    <location>
        <begin position="100"/>
        <end position="119"/>
    </location>
</feature>
<keyword evidence="3" id="KW-1185">Reference proteome</keyword>
<name>A0A1U7LZJ2_9FIRM</name>
<evidence type="ECO:0008006" key="4">
    <source>
        <dbReference type="Google" id="ProtNLM"/>
    </source>
</evidence>
<keyword evidence="1" id="KW-0812">Transmembrane</keyword>
<dbReference type="EMBL" id="MJIH01000001">
    <property type="protein sequence ID" value="OLR64835.1"/>
    <property type="molecule type" value="Genomic_DNA"/>
</dbReference>
<organism evidence="2 3">
    <name type="scientific">Peptoniphilus porci</name>
    <dbReference type="NCBI Taxonomy" id="2652280"/>
    <lineage>
        <taxon>Bacteria</taxon>
        <taxon>Bacillati</taxon>
        <taxon>Bacillota</taxon>
        <taxon>Tissierellia</taxon>
        <taxon>Tissierellales</taxon>
        <taxon>Peptoniphilaceae</taxon>
        <taxon>Peptoniphilus</taxon>
    </lineage>
</organism>
<feature type="transmembrane region" description="Helical" evidence="1">
    <location>
        <begin position="48"/>
        <end position="68"/>
    </location>
</feature>
<accession>A0A1U7LZJ2</accession>
<feature type="transmembrane region" description="Helical" evidence="1">
    <location>
        <begin position="159"/>
        <end position="176"/>
    </location>
</feature>
<dbReference type="AlphaFoldDB" id="A0A1U7LZJ2"/>
<sequence length="233" mass="27517">MRNFWDLNYGEVGFEFFGRYHFTCIFIIFIFAIILYKPWKNNKNFRKVFAIMPITLEIIRLIIVLIMGHYDSSYLPFHLCLFGAQFMSLDVFFKSKFIRASLFFLFMPAAILSLITPGWTSVNRYSYVAIISWIIHGANSFYPIYLVLSKKYKPKLIDIIYPAIFIIAMLPIIRILNKKLSANYFFIEEPYIGSPLEVIKNVFPNYILGLFTVTIFVMVMTFFIYKLILKLKI</sequence>
<dbReference type="Pfam" id="PF14808">
    <property type="entry name" value="TMEM164"/>
    <property type="match status" value="1"/>
</dbReference>
<protein>
    <recommendedName>
        <fullName evidence="4">TIGR02206 family protein</fullName>
    </recommendedName>
</protein>
<comment type="caution">
    <text evidence="2">The sequence shown here is derived from an EMBL/GenBank/DDBJ whole genome shotgun (WGS) entry which is preliminary data.</text>
</comment>
<evidence type="ECO:0000256" key="1">
    <source>
        <dbReference type="SAM" id="Phobius"/>
    </source>
</evidence>